<dbReference type="EMBL" id="CAXLJM020000036">
    <property type="protein sequence ID" value="CAL8105977.1"/>
    <property type="molecule type" value="Genomic_DNA"/>
</dbReference>
<dbReference type="Proteomes" id="UP001642540">
    <property type="component" value="Unassembled WGS sequence"/>
</dbReference>
<accession>A0ABP1QRF8</accession>
<evidence type="ECO:0000313" key="1">
    <source>
        <dbReference type="EMBL" id="CAL8105977.1"/>
    </source>
</evidence>
<protein>
    <submittedName>
        <fullName evidence="1">Uncharacterized protein</fullName>
    </submittedName>
</protein>
<proteinExistence type="predicted"/>
<comment type="caution">
    <text evidence="1">The sequence shown here is derived from an EMBL/GenBank/DDBJ whole genome shotgun (WGS) entry which is preliminary data.</text>
</comment>
<organism evidence="1 2">
    <name type="scientific">Orchesella dallaii</name>
    <dbReference type="NCBI Taxonomy" id="48710"/>
    <lineage>
        <taxon>Eukaryota</taxon>
        <taxon>Metazoa</taxon>
        <taxon>Ecdysozoa</taxon>
        <taxon>Arthropoda</taxon>
        <taxon>Hexapoda</taxon>
        <taxon>Collembola</taxon>
        <taxon>Entomobryomorpha</taxon>
        <taxon>Entomobryoidea</taxon>
        <taxon>Orchesellidae</taxon>
        <taxon>Orchesellinae</taxon>
        <taxon>Orchesella</taxon>
    </lineage>
</organism>
<sequence length="75" mass="8573">MHKGHETRLSWVPDCPLTYKIAEKQQHLHKSKDYDPKVVITLQVTLDELVSITKDLCKNLLTEGNVSDLTLLSKD</sequence>
<keyword evidence="2" id="KW-1185">Reference proteome</keyword>
<name>A0ABP1QRF8_9HEXA</name>
<reference evidence="1 2" key="1">
    <citation type="submission" date="2024-08" db="EMBL/GenBank/DDBJ databases">
        <authorList>
            <person name="Cucini C."/>
            <person name="Frati F."/>
        </authorList>
    </citation>
    <scope>NUCLEOTIDE SEQUENCE [LARGE SCALE GENOMIC DNA]</scope>
</reference>
<gene>
    <name evidence="1" type="ORF">ODALV1_LOCUS12249</name>
</gene>
<evidence type="ECO:0000313" key="2">
    <source>
        <dbReference type="Proteomes" id="UP001642540"/>
    </source>
</evidence>